<comment type="caution">
    <text evidence="1">The sequence shown here is derived from an EMBL/GenBank/DDBJ whole genome shotgun (WGS) entry which is preliminary data.</text>
</comment>
<sequence length="75" mass="8244">MRSRVLTTLAEGKPEARAVIPESDPAVKAPQNCYEDHSLHERPSSAEELRLKLMMTIDGLDSSSVSRAESSFLSN</sequence>
<dbReference type="AlphaFoldDB" id="A0A5B0LPT4"/>
<evidence type="ECO:0000313" key="3">
    <source>
        <dbReference type="EMBL" id="KAA1087661.1"/>
    </source>
</evidence>
<dbReference type="EMBL" id="VSWC01000105">
    <property type="protein sequence ID" value="KAA1087661.1"/>
    <property type="molecule type" value="Genomic_DNA"/>
</dbReference>
<dbReference type="EMBL" id="VDEP01000440">
    <property type="protein sequence ID" value="KAA1081891.1"/>
    <property type="molecule type" value="Genomic_DNA"/>
</dbReference>
<keyword evidence="4" id="KW-1185">Reference proteome</keyword>
<accession>A0A5B0LPT4</accession>
<dbReference type="EMBL" id="VSWC01000196">
    <property type="protein sequence ID" value="KAA1066502.1"/>
    <property type="molecule type" value="Genomic_DNA"/>
</dbReference>
<protein>
    <submittedName>
        <fullName evidence="1">Uncharacterized protein</fullName>
    </submittedName>
</protein>
<evidence type="ECO:0000313" key="5">
    <source>
        <dbReference type="Proteomes" id="UP000325313"/>
    </source>
</evidence>
<dbReference type="Proteomes" id="UP000325313">
    <property type="component" value="Unassembled WGS sequence"/>
</dbReference>
<gene>
    <name evidence="1" type="ORF">PGT21_031788</name>
    <name evidence="3" type="ORF">PGT21_035064</name>
    <name evidence="2" type="ORF">PGTUg99_026801</name>
</gene>
<name>A0A5B0LPT4_PUCGR</name>
<dbReference type="Proteomes" id="UP000324748">
    <property type="component" value="Unassembled WGS sequence"/>
</dbReference>
<evidence type="ECO:0000313" key="2">
    <source>
        <dbReference type="EMBL" id="KAA1081891.1"/>
    </source>
</evidence>
<proteinExistence type="predicted"/>
<evidence type="ECO:0000313" key="1">
    <source>
        <dbReference type="EMBL" id="KAA1066502.1"/>
    </source>
</evidence>
<evidence type="ECO:0000313" key="4">
    <source>
        <dbReference type="Proteomes" id="UP000324748"/>
    </source>
</evidence>
<organism evidence="1 4">
    <name type="scientific">Puccinia graminis f. sp. tritici</name>
    <dbReference type="NCBI Taxonomy" id="56615"/>
    <lineage>
        <taxon>Eukaryota</taxon>
        <taxon>Fungi</taxon>
        <taxon>Dikarya</taxon>
        <taxon>Basidiomycota</taxon>
        <taxon>Pucciniomycotina</taxon>
        <taxon>Pucciniomycetes</taxon>
        <taxon>Pucciniales</taxon>
        <taxon>Pucciniaceae</taxon>
        <taxon>Puccinia</taxon>
    </lineage>
</organism>
<reference evidence="4 5" key="1">
    <citation type="submission" date="2019-05" db="EMBL/GenBank/DDBJ databases">
        <title>Emergence of the Ug99 lineage of the wheat stem rust pathogen through somatic hybridization.</title>
        <authorList>
            <person name="Li F."/>
            <person name="Upadhyaya N.M."/>
            <person name="Sperschneider J."/>
            <person name="Matny O."/>
            <person name="Nguyen-Phuc H."/>
            <person name="Mago R."/>
            <person name="Raley C."/>
            <person name="Miller M.E."/>
            <person name="Silverstein K.A.T."/>
            <person name="Henningsen E."/>
            <person name="Hirsch C.D."/>
            <person name="Visser B."/>
            <person name="Pretorius Z.A."/>
            <person name="Steffenson B.J."/>
            <person name="Schwessinger B."/>
            <person name="Dodds P.N."/>
            <person name="Figueroa M."/>
        </authorList>
    </citation>
    <scope>NUCLEOTIDE SEQUENCE [LARGE SCALE GENOMIC DNA]</scope>
    <source>
        <strain evidence="1">21-0</strain>
        <strain evidence="2 5">Ug99</strain>
    </source>
</reference>